<reference evidence="1" key="2">
    <citation type="submission" date="2020-09" db="EMBL/GenBank/DDBJ databases">
        <authorList>
            <person name="Sun Q."/>
            <person name="Zhou Y."/>
        </authorList>
    </citation>
    <scope>NUCLEOTIDE SEQUENCE</scope>
    <source>
        <strain evidence="1">CGMCC 1.15958</strain>
    </source>
</reference>
<reference evidence="1" key="1">
    <citation type="journal article" date="2014" name="Int. J. Syst. Evol. Microbiol.">
        <title>Complete genome sequence of Corynebacterium casei LMG S-19264T (=DSM 44701T), isolated from a smear-ripened cheese.</title>
        <authorList>
            <consortium name="US DOE Joint Genome Institute (JGI-PGF)"/>
            <person name="Walter F."/>
            <person name="Albersmeier A."/>
            <person name="Kalinowski J."/>
            <person name="Ruckert C."/>
        </authorList>
    </citation>
    <scope>NUCLEOTIDE SEQUENCE</scope>
    <source>
        <strain evidence="1">CGMCC 1.15958</strain>
    </source>
</reference>
<evidence type="ECO:0000313" key="1">
    <source>
        <dbReference type="EMBL" id="GGD56343.1"/>
    </source>
</evidence>
<dbReference type="EMBL" id="BMKK01000004">
    <property type="protein sequence ID" value="GGD56343.1"/>
    <property type="molecule type" value="Genomic_DNA"/>
</dbReference>
<organism evidence="1 2">
    <name type="scientific">Emticicia aquatilis</name>
    <dbReference type="NCBI Taxonomy" id="1537369"/>
    <lineage>
        <taxon>Bacteria</taxon>
        <taxon>Pseudomonadati</taxon>
        <taxon>Bacteroidota</taxon>
        <taxon>Cytophagia</taxon>
        <taxon>Cytophagales</taxon>
        <taxon>Leadbetterellaceae</taxon>
        <taxon>Emticicia</taxon>
    </lineage>
</organism>
<comment type="caution">
    <text evidence="1">The sequence shown here is derived from an EMBL/GenBank/DDBJ whole genome shotgun (WGS) entry which is preliminary data.</text>
</comment>
<accession>A0A916YQF8</accession>
<keyword evidence="2" id="KW-1185">Reference proteome</keyword>
<evidence type="ECO:0000313" key="2">
    <source>
        <dbReference type="Proteomes" id="UP000609064"/>
    </source>
</evidence>
<name>A0A916YQF8_9BACT</name>
<dbReference type="AlphaFoldDB" id="A0A916YQF8"/>
<dbReference type="Proteomes" id="UP000609064">
    <property type="component" value="Unassembled WGS sequence"/>
</dbReference>
<proteinExistence type="predicted"/>
<sequence length="47" mass="5376">MAKLKKTVRQTVVPIVENVVFIAKPKQWFSEVNLKKGKEVKFPCGCK</sequence>
<dbReference type="RefSeq" id="WP_188765988.1">
    <property type="nucleotide sequence ID" value="NZ_BMKK01000004.1"/>
</dbReference>
<gene>
    <name evidence="1" type="ORF">GCM10011514_20510</name>
</gene>
<protein>
    <submittedName>
        <fullName evidence="1">Uncharacterized protein</fullName>
    </submittedName>
</protein>